<evidence type="ECO:0000259" key="13">
    <source>
        <dbReference type="PROSITE" id="PS50030"/>
    </source>
</evidence>
<dbReference type="FunFam" id="3.90.1750.10:FF:000003">
    <property type="entry name" value="E3 ubiquitin-protein ligase UPL1"/>
    <property type="match status" value="1"/>
</dbReference>
<dbReference type="Gene3D" id="3.30.2160.10">
    <property type="entry name" value="Hect, E3 ligase catalytic domain"/>
    <property type="match status" value="1"/>
</dbReference>
<feature type="compositionally biased region" description="Low complexity" evidence="12">
    <location>
        <begin position="1408"/>
        <end position="1430"/>
    </location>
</feature>
<dbReference type="InterPro" id="IPR016024">
    <property type="entry name" value="ARM-type_fold"/>
</dbReference>
<dbReference type="OrthoDB" id="8068875at2759"/>
<evidence type="ECO:0000313" key="16">
    <source>
        <dbReference type="Proteomes" id="UP000054107"/>
    </source>
</evidence>
<feature type="compositionally biased region" description="Low complexity" evidence="12">
    <location>
        <begin position="667"/>
        <end position="687"/>
    </location>
</feature>
<dbReference type="InterPro" id="IPR025527">
    <property type="entry name" value="HUWE1/Rev1_UBM"/>
</dbReference>
<evidence type="ECO:0000259" key="14">
    <source>
        <dbReference type="PROSITE" id="PS50237"/>
    </source>
</evidence>
<dbReference type="SMART" id="SM00119">
    <property type="entry name" value="HECTc"/>
    <property type="match status" value="1"/>
</dbReference>
<evidence type="ECO:0000256" key="12">
    <source>
        <dbReference type="SAM" id="MobiDB-lite"/>
    </source>
</evidence>
<feature type="compositionally biased region" description="Low complexity" evidence="12">
    <location>
        <begin position="934"/>
        <end position="951"/>
    </location>
</feature>
<feature type="region of interest" description="Disordered" evidence="12">
    <location>
        <begin position="2283"/>
        <end position="2306"/>
    </location>
</feature>
<feature type="region of interest" description="Disordered" evidence="12">
    <location>
        <begin position="2167"/>
        <end position="2257"/>
    </location>
</feature>
<evidence type="ECO:0000256" key="10">
    <source>
        <dbReference type="ARBA" id="ARBA00034494"/>
    </source>
</evidence>
<evidence type="ECO:0000313" key="15">
    <source>
        <dbReference type="EMBL" id="CEP07173.1"/>
    </source>
</evidence>
<feature type="region of interest" description="Disordered" evidence="12">
    <location>
        <begin position="1295"/>
        <end position="1376"/>
    </location>
</feature>
<keyword evidence="6" id="KW-0808">Transferase</keyword>
<dbReference type="Proteomes" id="UP000054107">
    <property type="component" value="Unassembled WGS sequence"/>
</dbReference>
<feature type="region of interest" description="Disordered" evidence="12">
    <location>
        <begin position="2575"/>
        <end position="2601"/>
    </location>
</feature>
<protein>
    <recommendedName>
        <fullName evidence="4">HECT-type E3 ubiquitin transferase</fullName>
        <ecNumber evidence="4">2.3.2.26</ecNumber>
    </recommendedName>
</protein>
<dbReference type="UniPathway" id="UPA00143"/>
<dbReference type="FunFam" id="3.90.1750.10:FF:000026">
    <property type="entry name" value="E3 ubiquitin-protein ligase HACE1"/>
    <property type="match status" value="1"/>
</dbReference>
<dbReference type="PANTHER" id="PTHR11254">
    <property type="entry name" value="HECT DOMAIN UBIQUITIN-PROTEIN LIGASE"/>
    <property type="match status" value="1"/>
</dbReference>
<reference evidence="15 16" key="1">
    <citation type="submission" date="2014-09" db="EMBL/GenBank/DDBJ databases">
        <authorList>
            <person name="Ellenberger Sabrina"/>
        </authorList>
    </citation>
    <scope>NUCLEOTIDE SEQUENCE [LARGE SCALE GENOMIC DNA]</scope>
    <source>
        <strain evidence="15 16">CBS 412.66</strain>
    </source>
</reference>
<dbReference type="SMART" id="SM00165">
    <property type="entry name" value="UBA"/>
    <property type="match status" value="1"/>
</dbReference>
<dbReference type="SUPFAM" id="SSF46934">
    <property type="entry name" value="UBA-like"/>
    <property type="match status" value="1"/>
</dbReference>
<feature type="compositionally biased region" description="Low complexity" evidence="12">
    <location>
        <begin position="2041"/>
        <end position="2051"/>
    </location>
</feature>
<dbReference type="EMBL" id="LN719133">
    <property type="protein sequence ID" value="CEP07173.1"/>
    <property type="molecule type" value="Genomic_DNA"/>
</dbReference>
<dbReference type="STRING" id="35722.A0A0B7MVN6"/>
<evidence type="ECO:0000256" key="11">
    <source>
        <dbReference type="PROSITE-ProRule" id="PRU00104"/>
    </source>
</evidence>
<gene>
    <name evidence="15" type="primary">PARPA_00451.1 scaffold 881</name>
</gene>
<dbReference type="EC" id="2.3.2.26" evidence="4"/>
<feature type="compositionally biased region" description="Acidic residues" evidence="12">
    <location>
        <begin position="1608"/>
        <end position="1623"/>
    </location>
</feature>
<feature type="region of interest" description="Disordered" evidence="12">
    <location>
        <begin position="1404"/>
        <end position="1439"/>
    </location>
</feature>
<evidence type="ECO:0000256" key="8">
    <source>
        <dbReference type="ARBA" id="ARBA00022816"/>
    </source>
</evidence>
<feature type="active site" description="Glycyl thioester intermediate" evidence="11">
    <location>
        <position position="3674"/>
    </location>
</feature>
<dbReference type="InterPro" id="IPR010314">
    <property type="entry name" value="E3_Ub_ligase_DUF913"/>
</dbReference>
<dbReference type="Pfam" id="PF14377">
    <property type="entry name" value="UBM"/>
    <property type="match status" value="2"/>
</dbReference>
<feature type="region of interest" description="Disordered" evidence="12">
    <location>
        <begin position="2106"/>
        <end position="2149"/>
    </location>
</feature>
<dbReference type="PANTHER" id="PTHR11254:SF67">
    <property type="entry name" value="E3 UBIQUITIN-PROTEIN LIGASE HUWE1"/>
    <property type="match status" value="1"/>
</dbReference>
<organism evidence="15 16">
    <name type="scientific">Parasitella parasitica</name>
    <dbReference type="NCBI Taxonomy" id="35722"/>
    <lineage>
        <taxon>Eukaryota</taxon>
        <taxon>Fungi</taxon>
        <taxon>Fungi incertae sedis</taxon>
        <taxon>Mucoromycota</taxon>
        <taxon>Mucoromycotina</taxon>
        <taxon>Mucoromycetes</taxon>
        <taxon>Mucorales</taxon>
        <taxon>Mucorineae</taxon>
        <taxon>Mucoraceae</taxon>
        <taxon>Parasitella</taxon>
    </lineage>
</organism>
<dbReference type="InterPro" id="IPR000569">
    <property type="entry name" value="HECT_dom"/>
</dbReference>
<feature type="region of interest" description="Disordered" evidence="12">
    <location>
        <begin position="2713"/>
        <end position="2734"/>
    </location>
</feature>
<dbReference type="Pfam" id="PF00627">
    <property type="entry name" value="UBA"/>
    <property type="match status" value="1"/>
</dbReference>
<evidence type="ECO:0000256" key="2">
    <source>
        <dbReference type="ARBA" id="ARBA00004123"/>
    </source>
</evidence>
<keyword evidence="7 11" id="KW-0833">Ubl conjugation pathway</keyword>
<evidence type="ECO:0000256" key="7">
    <source>
        <dbReference type="ARBA" id="ARBA00022786"/>
    </source>
</evidence>
<dbReference type="GO" id="GO:0061630">
    <property type="term" value="F:ubiquitin protein ligase activity"/>
    <property type="evidence" value="ECO:0007669"/>
    <property type="project" value="UniProtKB-EC"/>
</dbReference>
<dbReference type="GO" id="GO:0005737">
    <property type="term" value="C:cytoplasm"/>
    <property type="evidence" value="ECO:0007669"/>
    <property type="project" value="TreeGrafter"/>
</dbReference>
<dbReference type="Gene3D" id="1.10.8.10">
    <property type="entry name" value="DNA helicase RuvA subunit, C-terminal domain"/>
    <property type="match status" value="1"/>
</dbReference>
<dbReference type="PROSITE" id="PS50237">
    <property type="entry name" value="HECT"/>
    <property type="match status" value="1"/>
</dbReference>
<proteinExistence type="inferred from homology"/>
<keyword evidence="8" id="KW-0509">mRNA transport</keyword>
<dbReference type="GO" id="GO:0006511">
    <property type="term" value="P:ubiquitin-dependent protein catabolic process"/>
    <property type="evidence" value="ECO:0007669"/>
    <property type="project" value="TreeGrafter"/>
</dbReference>
<feature type="compositionally biased region" description="Acidic residues" evidence="12">
    <location>
        <begin position="1350"/>
        <end position="1360"/>
    </location>
</feature>
<dbReference type="InterPro" id="IPR035983">
    <property type="entry name" value="Hect_E3_ubiquitin_ligase"/>
</dbReference>
<feature type="region of interest" description="Disordered" evidence="12">
    <location>
        <begin position="2637"/>
        <end position="2674"/>
    </location>
</feature>
<dbReference type="GO" id="GO:0000209">
    <property type="term" value="P:protein polyubiquitination"/>
    <property type="evidence" value="ECO:0007669"/>
    <property type="project" value="TreeGrafter"/>
</dbReference>
<keyword evidence="16" id="KW-1185">Reference proteome</keyword>
<dbReference type="Pfam" id="PF06012">
    <property type="entry name" value="DUF908"/>
    <property type="match status" value="2"/>
</dbReference>
<feature type="domain" description="UBA" evidence="13">
    <location>
        <begin position="1248"/>
        <end position="1288"/>
    </location>
</feature>
<name>A0A0B7MVN6_9FUNG</name>
<dbReference type="PROSITE" id="PS50030">
    <property type="entry name" value="UBA"/>
    <property type="match status" value="1"/>
</dbReference>
<feature type="compositionally biased region" description="Low complexity" evidence="12">
    <location>
        <begin position="2637"/>
        <end position="2647"/>
    </location>
</feature>
<feature type="compositionally biased region" description="Acidic residues" evidence="12">
    <location>
        <begin position="2111"/>
        <end position="2125"/>
    </location>
</feature>
<evidence type="ECO:0000256" key="4">
    <source>
        <dbReference type="ARBA" id="ARBA00012485"/>
    </source>
</evidence>
<evidence type="ECO:0000256" key="5">
    <source>
        <dbReference type="ARBA" id="ARBA00022448"/>
    </source>
</evidence>
<dbReference type="Gene3D" id="3.90.1750.10">
    <property type="entry name" value="Hect, E3 ligase catalytic domains"/>
    <property type="match status" value="1"/>
</dbReference>
<dbReference type="CDD" id="cd00078">
    <property type="entry name" value="HECTc"/>
    <property type="match status" value="1"/>
</dbReference>
<feature type="domain" description="HECT" evidence="14">
    <location>
        <begin position="3371"/>
        <end position="3707"/>
    </location>
</feature>
<dbReference type="InterPro" id="IPR050409">
    <property type="entry name" value="E3_ubiq-protein_ligase"/>
</dbReference>
<dbReference type="Pfam" id="PF06025">
    <property type="entry name" value="DUF913"/>
    <property type="match status" value="1"/>
</dbReference>
<evidence type="ECO:0000256" key="6">
    <source>
        <dbReference type="ARBA" id="ARBA00022679"/>
    </source>
</evidence>
<feature type="compositionally biased region" description="Acidic residues" evidence="12">
    <location>
        <begin position="2200"/>
        <end position="2256"/>
    </location>
</feature>
<feature type="region of interest" description="Disordered" evidence="12">
    <location>
        <begin position="2033"/>
        <end position="2053"/>
    </location>
</feature>
<feature type="compositionally biased region" description="Low complexity" evidence="12">
    <location>
        <begin position="1316"/>
        <end position="1327"/>
    </location>
</feature>
<feature type="region of interest" description="Disordered" evidence="12">
    <location>
        <begin position="927"/>
        <end position="973"/>
    </location>
</feature>
<feature type="compositionally biased region" description="Basic and acidic residues" evidence="12">
    <location>
        <begin position="2126"/>
        <end position="2136"/>
    </location>
</feature>
<dbReference type="GO" id="GO:0005634">
    <property type="term" value="C:nucleus"/>
    <property type="evidence" value="ECO:0007669"/>
    <property type="project" value="UniProtKB-SubCell"/>
</dbReference>
<feature type="compositionally biased region" description="Basic and acidic residues" evidence="12">
    <location>
        <begin position="2713"/>
        <end position="2722"/>
    </location>
</feature>
<keyword evidence="5" id="KW-0813">Transport</keyword>
<comment type="subcellular location">
    <subcellularLocation>
        <location evidence="2">Nucleus</location>
    </subcellularLocation>
</comment>
<feature type="compositionally biased region" description="Basic and acidic residues" evidence="12">
    <location>
        <begin position="952"/>
        <end position="973"/>
    </location>
</feature>
<feature type="compositionally biased region" description="Basic and acidic residues" evidence="12">
    <location>
        <begin position="2288"/>
        <end position="2297"/>
    </location>
</feature>
<accession>A0A0B7MVN6</accession>
<feature type="compositionally biased region" description="Polar residues" evidence="12">
    <location>
        <begin position="1639"/>
        <end position="1655"/>
    </location>
</feature>
<dbReference type="SUPFAM" id="SSF48371">
    <property type="entry name" value="ARM repeat"/>
    <property type="match status" value="1"/>
</dbReference>
<sequence>MKIKKSPSKKLAPLPRQLSDLIRRLETEGIEHIPTIVRELSSWPYARGDLFHWVAVLDRFDSMLLGICNTYNLKEIQTKPFDEQTRELILAIIDLSRTLFENCTNRNIYNSYEHLSMLLNTFDMDVLQQVLHFMIRPAQRINNPRAIRSSFVVPQDKIVELARGWSHVPVDLLHIAQDLTVTPKMTTLNLQFYRTTTTEGHQVITETMADPEFQKDDVEIFMDLVKKYNVPEESQFELANRIRIAKHVNEPEKRRQLLGIRILAISIMSHAVSETTAQNKVFIYEPYLISQLAELISPEKQVDTTIQTYVLYALDAITRHRNKLSEVLIAVNASANHGTMMQILRKTNLNEAYPQPFLDALFTFVSYLLQTQPGGQMLMSAGIIPTLVQIVGNHDYTQLKNVAKVVGLIDTIVNSFATSFSAFCNANGLDTLLNRIKMEIEICTEKTMEGNAAPVSYDRLSTIKAMLKFLLRMMESSGTADGLRNLIDSSLPQSLKLIMEDPKLFGNSIFALAINVSTTFIHNEPTSLPILQEAKLPQSFLHTISTYDSPNNEVLMAAVNAFGAMCLNAQGLDMFNAEKPLPHFFELMTSHDFLRNPMDVDSATGLGSTMDELIRHHPSLKASVLQCVTSLIKKVIEMGSDMNGVGKSTDNSHLLQTSSEDTNMACSSSSSSSLTASAPTATTSTSTEDQADEKPEKVECLLVSFIDLVSRFLEGLFQNQSNIKEFVEEGCPEMLLNYYSLPLLPANFSVTIASDSLSYLFRMISEVSPLPTVLAIAAKVKESIRNITAERTDDYQTSTLFEFVDVNAAETGKIERGNRILRQMIQLHGYVGLLSNICCSSVLTHGRNGASLVTEFLSEFKQENIIRMLGQLHRTMVWENLLLKEALPPAWYAVKSSSSTNPLSALKKGPSSMTEHPLGIYSANTQTEASNEDAPVPSSSTTAPAAAGAASTDKEASSKDKDQQEKAPPSKDPRMVNIKHFKILLTEVPQLLMPIFQELIKVSVSRRTGGSLPKSQTMKLAEYMSDLLKSNITWPPITQPTAPACKYDYLTTVYSMTSLLLRDERTQSSLQTPLAIAFEKQDGIDLLVSNLKQMWTEAQALFDDKDKNKELLERINSSIESLLNVLLHISSPKSLRDSAYTTALIQKDKKADDYFDPYEWIIKMELKLIPLKDYLTCPQLHLFSKTVNQTLIKIFQQIMKGEGGFSSLQSAATSSARHNGSGSGGDPFGTFTAPLMSSPFTLLRTPVVAAERNIQTLVDMGFERASAEQALVRCNNQVSRAVDYLFSHPTPTFGGGGSATATTTATATPPAPPPATETSSEAAPTTSNTQEDVHINNEASSDEEHHSDDDEHDDDDEDHDHDDGHDDISLANDSDNNMEDVIGTFVESLNNEYSIGLGPSSSRLGQLSFNNSPSNNDNNEASSSSNNNSREPSENVKELKQVRQSLCESLPAALLALADEREDLVFDVRDLLVILGKFEEQDQAASEHKRANTTPTSIRIITLLVDQIGEIRNDSSKSVLLSSRLRLLALLLREAPMQNAMNKLADRFSFLFDMLNFSSLGPDDPLPAWSATIFLVIEAFIAQADEPKKDKLDTHSRRSGMFFSSDSSDQDDNEDEDDDDQDDNDKNKAEPDDEDVTMQDANANVTSTSTPSKSVGISAEQRGNLLQCCVSLLRKTQLSRDDIYAILRMIVRLTKDHDSALHFLGIGGVPLLFSKPRTSLEGLQGQQAFIILILRHIVESKAVLQSTMKDVITNWFTNPRPRNMDISSFVRSNAHVALREPQVFVEVTTDICRLARYDEFEINHQIKLKKQDDEKTSATATTAAADNAAKQTSSSEVVVYYLLNEIMTVRTEAVAAASQKEPLSKEQQKQENIKFVYTGFLLQCLVELISSYPSCKYDIFNFCKKQNGQRTTTTLDGKHRSFVSMLINGLLPYNHINPSSEESRKQQGLSTWTASTLVAMTYDPSSSSSEMSAQQKNELIQVRKYVLEAVVRSLKEAVASSETASVKYSKYLALADLCHRILNARPNVGSSIPRSLGGGSAQNNANSTSNNSKEDAVLSNAKIMLDKNFVAILTSAISDVDINYPHSKTILNSMLRPLEQLTKLAIKTDDSSDNDDNDGGDDNDDGDKMDTAEEGMHVPSTPGAEGEEAPDLYRNSALGMFDAGSVIDDDEYNSGEYSDMFGSSADEEEDFDEHSGSDLSDMDESDQENDESVGFVDSDDMDQDEDDIDAEIELVSDDQDDDDDDDEEDDEDDEEGGRELTWHLEDIEQEPGIVHAETVLDTGDERDEPNHLRHLSDPFDEEDDMDALSDFDDASENLDNDSDNDLADGMILDSEDLDTPFLPTDLHDDLVMEGDEFERPRSIIPAGLRRRFNNGRRNLLEGVGRSFRNQSNAQGQEDIITHPLLSNNAGNQNTGGNAARSMIDEAFSRRSHGPGLSNWQDFEDIIGGSAVRMLEDLLTHAPSASQAGPLRVDVQAGPHGVLRTFEFDRVPHLSGMGGHSHLSGAAAGSGTGTSNDQVQESLAILHDFQPMSSGERWNQEGRMMYGTNLGDKALKLVNRLLNILIPIAIEDEKKTRAEEEKKRQEQRRKEEEERRKADEEKWRLAKEARKAELEAAEAAAAAAAAAAAESATSASAATADTAADADATPVEAQPETENAPAEANVETENTNASNTAEADRTIVIIRGEPVDISGTGIDKEFLEALPDDLREEVLNQHLRDRPAPPQPAEDDSISPEFLEALPPDIRQEVIHQETLERERRERHNRQMPASNILASAAATGSAASASGNIGTTNAATASDDMATSRRRPAPAEEDAKAPKKKAKARRRDSAAQLVEKSQLGTLVRLLFVPQTISKSLLNRLLLNLCENSKTRSELLSYLVCVLYDGNNDLASVDNSFAILSATDKSGKAGLSKAGKNNSNNNSSSSSNANANATGANANASATVTDNVPNFIAQRCLEALTYIVSCNEQSMTYFLTESESLASLKRSSSISSRKGKGKDKVPNSWNKYPILVLMSLLDRPVFINNSTLMEQLMDLLSTMCRPFPILVKKYQEKAENKQKDPNSSSERPMPKPPTIPDYYLKLVVHVLTNGECSSKTFQYTLNAISHLSALDGAQQTIVNELVQDAKQSGAHILKDLESLLDVLETAMAGTEISSTILAPFSAATSYQAKLLRVLKTLDYMFSRKSADTKANNEAAQAKNEKRMLQIYEDLNFLPLWKNLGKCLSVIREKEDLINVATVLLPLIESFMVVSKCTAEKAAEQQVSLTSTTTATPAAPAAPPAPTAAPESFFFVFTEKHKKVLNIMVRNNPTLMSGSFALLVRNPKMLEFDNKRNYFVQQLHKRTTPRENYAMLQLNVRRQYVFEDSYHQLQGRTGEEIKNGKLAVRFYDEEGVDAGGVTREWFSVLARQMFDPNYALFITSAADKLTYQPNRDSAVNPDHLSFFKFVGRVIGKAIYDGRLLDAYFTRSFYKHILGRTVDYRDVEALDPEYYKSLVWMLDNDITDIIDLTFSIETDFFGTKETVDLKPDGRNIPVTEANKHEYVTLVTEQKLTTAIKDQINAFVQGFHDVIPAPLIQIFNEQELELLISGLPDIDIDDWKNNTEYQGYTASSPPIQWFWRAVRSFDQEERAKLLQFATGTSKVPLEGFSQLQGSSGVQKFQIHKDFGGDNRLPSAHTCFNQVDLPQYDSYENLRANLFKAISECSTGFAFV</sequence>
<feature type="compositionally biased region" description="Polar residues" evidence="12">
    <location>
        <begin position="646"/>
        <end position="666"/>
    </location>
</feature>
<comment type="catalytic activity">
    <reaction evidence="1">
        <text>S-ubiquitinyl-[E2 ubiquitin-conjugating enzyme]-L-cysteine + [acceptor protein]-L-lysine = [E2 ubiquitin-conjugating enzyme]-L-cysteine + N(6)-ubiquitinyl-[acceptor protein]-L-lysine.</text>
        <dbReference type="EC" id="2.3.2.26"/>
    </reaction>
</comment>
<keyword evidence="9" id="KW-0539">Nucleus</keyword>
<evidence type="ECO:0000256" key="9">
    <source>
        <dbReference type="ARBA" id="ARBA00023242"/>
    </source>
</evidence>
<dbReference type="GO" id="GO:0051028">
    <property type="term" value="P:mRNA transport"/>
    <property type="evidence" value="ECO:0007669"/>
    <property type="project" value="UniProtKB-KW"/>
</dbReference>
<comment type="pathway">
    <text evidence="3">Protein modification; protein ubiquitination.</text>
</comment>
<feature type="region of interest" description="Disordered" evidence="12">
    <location>
        <begin position="2908"/>
        <end position="2933"/>
    </location>
</feature>
<dbReference type="FunFam" id="3.30.2410.10:FF:000004">
    <property type="entry name" value="E3 ubiquitin-protein ligase HUWE1, variant"/>
    <property type="match status" value="1"/>
</dbReference>
<dbReference type="Pfam" id="PF00632">
    <property type="entry name" value="HECT"/>
    <property type="match status" value="1"/>
</dbReference>
<dbReference type="InterPro" id="IPR009060">
    <property type="entry name" value="UBA-like_sf"/>
</dbReference>
<feature type="compositionally biased region" description="Low complexity" evidence="12">
    <location>
        <begin position="1299"/>
        <end position="1308"/>
    </location>
</feature>
<feature type="region of interest" description="Disordered" evidence="12">
    <location>
        <begin position="2783"/>
        <end position="2831"/>
    </location>
</feature>
<evidence type="ECO:0000256" key="3">
    <source>
        <dbReference type="ARBA" id="ARBA00004906"/>
    </source>
</evidence>
<feature type="region of interest" description="Disordered" evidence="12">
    <location>
        <begin position="1588"/>
        <end position="1656"/>
    </location>
</feature>
<dbReference type="InterPro" id="IPR010309">
    <property type="entry name" value="E3_Ub_ligase_DUF908"/>
</dbReference>
<dbReference type="SUPFAM" id="SSF56204">
    <property type="entry name" value="Hect, E3 ligase catalytic domain"/>
    <property type="match status" value="1"/>
</dbReference>
<feature type="region of interest" description="Disordered" evidence="12">
    <location>
        <begin position="642"/>
        <end position="693"/>
    </location>
</feature>
<dbReference type="InterPro" id="IPR015940">
    <property type="entry name" value="UBA"/>
</dbReference>
<dbReference type="FunFam" id="3.30.2160.10:FF:000001">
    <property type="entry name" value="E3 ubiquitin-protein ligase NEDD4-like"/>
    <property type="match status" value="1"/>
</dbReference>
<dbReference type="Gene3D" id="3.30.2410.10">
    <property type="entry name" value="Hect, E3 ligase catalytic domain"/>
    <property type="match status" value="1"/>
</dbReference>
<evidence type="ECO:0000256" key="1">
    <source>
        <dbReference type="ARBA" id="ARBA00000885"/>
    </source>
</evidence>
<dbReference type="CDD" id="cd14297">
    <property type="entry name" value="UBA2_spUBP14_like"/>
    <property type="match status" value="1"/>
</dbReference>
<comment type="similarity">
    <text evidence="10">Belongs to the UPL family. TOM1/PTR1 subfamily.</text>
</comment>